<dbReference type="PROSITE" id="PS51755">
    <property type="entry name" value="OMPR_PHOB"/>
    <property type="match status" value="1"/>
</dbReference>
<comment type="function">
    <text evidence="10">Member of the two-component regulatory system KdpD/KdpE involved in the regulation of the kdp operon. Upon phosphorylation by KdpD, functions as a transcription regulator by direct binding to promoter regions of target genes to positively regulate their expression.</text>
</comment>
<keyword evidence="5" id="KW-0902">Two-component regulatory system</keyword>
<dbReference type="Pfam" id="PF00486">
    <property type="entry name" value="Trans_reg_C"/>
    <property type="match status" value="1"/>
</dbReference>
<proteinExistence type="predicted"/>
<dbReference type="FunFam" id="3.40.50.2300:FF:000021">
    <property type="entry name" value="Two-component system response regulator KdpE"/>
    <property type="match status" value="1"/>
</dbReference>
<feature type="modified residue" description="4-aspartylphosphate" evidence="12">
    <location>
        <position position="56"/>
    </location>
</feature>
<dbReference type="SUPFAM" id="SSF52172">
    <property type="entry name" value="CheY-like"/>
    <property type="match status" value="1"/>
</dbReference>
<feature type="domain" description="OmpR/PhoB-type" evidence="15">
    <location>
        <begin position="129"/>
        <end position="227"/>
    </location>
</feature>
<evidence type="ECO:0000256" key="7">
    <source>
        <dbReference type="ARBA" id="ARBA00023125"/>
    </source>
</evidence>
<dbReference type="GO" id="GO:0042802">
    <property type="term" value="F:identical protein binding"/>
    <property type="evidence" value="ECO:0007669"/>
    <property type="project" value="UniProtKB-ARBA"/>
</dbReference>
<evidence type="ECO:0000256" key="1">
    <source>
        <dbReference type="ARBA" id="ARBA00004496"/>
    </source>
</evidence>
<reference evidence="16 17" key="1">
    <citation type="submission" date="2020-01" db="EMBL/GenBank/DDBJ databases">
        <title>Whole-genome sequence of Heliobacterium undosum DSM 13378.</title>
        <authorList>
            <person name="Kyndt J.A."/>
            <person name="Meyer T.E."/>
        </authorList>
    </citation>
    <scope>NUCLEOTIDE SEQUENCE [LARGE SCALE GENOMIC DNA]</scope>
    <source>
        <strain evidence="16 17">DSM 13378</strain>
    </source>
</reference>
<evidence type="ECO:0000256" key="6">
    <source>
        <dbReference type="ARBA" id="ARBA00023015"/>
    </source>
</evidence>
<dbReference type="Gene3D" id="1.10.10.10">
    <property type="entry name" value="Winged helix-like DNA-binding domain superfamily/Winged helix DNA-binding domain"/>
    <property type="match status" value="1"/>
</dbReference>
<dbReference type="EMBL" id="WXEY01000008">
    <property type="protein sequence ID" value="MZP29946.1"/>
    <property type="molecule type" value="Genomic_DNA"/>
</dbReference>
<dbReference type="CDD" id="cd17620">
    <property type="entry name" value="REC_OmpR_KdpE-like"/>
    <property type="match status" value="1"/>
</dbReference>
<evidence type="ECO:0000256" key="8">
    <source>
        <dbReference type="ARBA" id="ARBA00023163"/>
    </source>
</evidence>
<evidence type="ECO:0000256" key="3">
    <source>
        <dbReference type="ARBA" id="ARBA00022490"/>
    </source>
</evidence>
<feature type="domain" description="Response regulatory" evidence="14">
    <location>
        <begin position="7"/>
        <end position="120"/>
    </location>
</feature>
<dbReference type="CDD" id="cd00383">
    <property type="entry name" value="trans_reg_C"/>
    <property type="match status" value="1"/>
</dbReference>
<evidence type="ECO:0000259" key="14">
    <source>
        <dbReference type="PROSITE" id="PS50110"/>
    </source>
</evidence>
<dbReference type="InterPro" id="IPR011006">
    <property type="entry name" value="CheY-like_superfamily"/>
</dbReference>
<keyword evidence="3" id="KW-0963">Cytoplasm</keyword>
<evidence type="ECO:0000313" key="17">
    <source>
        <dbReference type="Proteomes" id="UP000463470"/>
    </source>
</evidence>
<evidence type="ECO:0000256" key="5">
    <source>
        <dbReference type="ARBA" id="ARBA00023012"/>
    </source>
</evidence>
<keyword evidence="8" id="KW-0804">Transcription</keyword>
<protein>
    <recommendedName>
        <fullName evidence="2">Stage 0 sporulation protein A homolog</fullName>
    </recommendedName>
    <alternativeName>
        <fullName evidence="11">Transcriptional regulatory protein KdpE</fullName>
    </alternativeName>
</protein>
<evidence type="ECO:0000256" key="2">
    <source>
        <dbReference type="ARBA" id="ARBA00018672"/>
    </source>
</evidence>
<dbReference type="InterPro" id="IPR001789">
    <property type="entry name" value="Sig_transdc_resp-reg_receiver"/>
</dbReference>
<dbReference type="GO" id="GO:0000987">
    <property type="term" value="F:cis-regulatory region sequence-specific DNA binding"/>
    <property type="evidence" value="ECO:0007669"/>
    <property type="project" value="UniProtKB-ARBA"/>
</dbReference>
<evidence type="ECO:0000256" key="11">
    <source>
        <dbReference type="ARBA" id="ARBA00074083"/>
    </source>
</evidence>
<dbReference type="GO" id="GO:0000156">
    <property type="term" value="F:phosphorelay response regulator activity"/>
    <property type="evidence" value="ECO:0007669"/>
    <property type="project" value="TreeGrafter"/>
</dbReference>
<comment type="subcellular location">
    <subcellularLocation>
        <location evidence="1">Cytoplasm</location>
    </subcellularLocation>
</comment>
<gene>
    <name evidence="16" type="ORF">GTO91_09545</name>
</gene>
<keyword evidence="6" id="KW-0805">Transcription regulation</keyword>
<comment type="caution">
    <text evidence="16">The sequence shown here is derived from an EMBL/GenBank/DDBJ whole genome shotgun (WGS) entry which is preliminary data.</text>
</comment>
<evidence type="ECO:0000256" key="9">
    <source>
        <dbReference type="ARBA" id="ARBA00024867"/>
    </source>
</evidence>
<organism evidence="16 17">
    <name type="scientific">Heliomicrobium undosum</name>
    <dbReference type="NCBI Taxonomy" id="121734"/>
    <lineage>
        <taxon>Bacteria</taxon>
        <taxon>Bacillati</taxon>
        <taxon>Bacillota</taxon>
        <taxon>Clostridia</taxon>
        <taxon>Eubacteriales</taxon>
        <taxon>Heliobacteriaceae</taxon>
        <taxon>Heliomicrobium</taxon>
    </lineage>
</organism>
<dbReference type="InterPro" id="IPR039420">
    <property type="entry name" value="WalR-like"/>
</dbReference>
<evidence type="ECO:0000259" key="15">
    <source>
        <dbReference type="PROSITE" id="PS51755"/>
    </source>
</evidence>
<keyword evidence="17" id="KW-1185">Reference proteome</keyword>
<dbReference type="GO" id="GO:0005829">
    <property type="term" value="C:cytosol"/>
    <property type="evidence" value="ECO:0007669"/>
    <property type="project" value="TreeGrafter"/>
</dbReference>
<evidence type="ECO:0000256" key="4">
    <source>
        <dbReference type="ARBA" id="ARBA00022553"/>
    </source>
</evidence>
<sequence length="227" mass="25621">MTNRGQRILVVDDESQIRKMLKVGLSAHEYEVVEADTGRDAIQQVALTHPDLVVLDMGLPDIDGLRVVTELRDWSNVPIIIVSARDQEGEKIAALDAGADDYVTKPFGMGELLARIRVALRNTMGKEEKPVILLGGLSIDLARRMVAVDGEEIKLTPTEYEMLKLLAVNQGKVVTHRQILRHIWGKAYEQETHYLRVYIRQLRQKIETNPSQPQHLITEPGIGYRLL</sequence>
<dbReference type="Pfam" id="PF00072">
    <property type="entry name" value="Response_reg"/>
    <property type="match status" value="1"/>
</dbReference>
<dbReference type="InterPro" id="IPR036388">
    <property type="entry name" value="WH-like_DNA-bd_sf"/>
</dbReference>
<dbReference type="GO" id="GO:0032993">
    <property type="term" value="C:protein-DNA complex"/>
    <property type="evidence" value="ECO:0007669"/>
    <property type="project" value="TreeGrafter"/>
</dbReference>
<feature type="DNA-binding region" description="OmpR/PhoB-type" evidence="13">
    <location>
        <begin position="129"/>
        <end position="227"/>
    </location>
</feature>
<dbReference type="SMART" id="SM00448">
    <property type="entry name" value="REC"/>
    <property type="match status" value="1"/>
</dbReference>
<dbReference type="PANTHER" id="PTHR48111:SF50">
    <property type="entry name" value="KDP OPERON TRANSCRIPTIONAL REGULATORY PROTEIN KDPE"/>
    <property type="match status" value="1"/>
</dbReference>
<evidence type="ECO:0000256" key="13">
    <source>
        <dbReference type="PROSITE-ProRule" id="PRU01091"/>
    </source>
</evidence>
<evidence type="ECO:0000313" key="16">
    <source>
        <dbReference type="EMBL" id="MZP29946.1"/>
    </source>
</evidence>
<dbReference type="AlphaFoldDB" id="A0A845L2N5"/>
<dbReference type="Gene3D" id="6.10.250.690">
    <property type="match status" value="1"/>
</dbReference>
<accession>A0A845L2N5</accession>
<dbReference type="PANTHER" id="PTHR48111">
    <property type="entry name" value="REGULATOR OF RPOS"/>
    <property type="match status" value="1"/>
</dbReference>
<keyword evidence="7 13" id="KW-0238">DNA-binding</keyword>
<evidence type="ECO:0000256" key="10">
    <source>
        <dbReference type="ARBA" id="ARBA00057085"/>
    </source>
</evidence>
<comment type="function">
    <text evidence="9">May play the central regulatory role in sporulation. It may be an element of the effector pathway responsible for the activation of sporulation genes in response to nutritional stress. Spo0A may act in concert with spo0H (a sigma factor) to control the expression of some genes that are critical to the sporulation process.</text>
</comment>
<dbReference type="FunFam" id="1.10.10.10:FF:000210">
    <property type="entry name" value="Winged-helix transcriptional response regulator KdpE"/>
    <property type="match status" value="1"/>
</dbReference>
<dbReference type="Proteomes" id="UP000463470">
    <property type="component" value="Unassembled WGS sequence"/>
</dbReference>
<dbReference type="SMART" id="SM00862">
    <property type="entry name" value="Trans_reg_C"/>
    <property type="match status" value="1"/>
</dbReference>
<dbReference type="Gene3D" id="3.40.50.2300">
    <property type="match status" value="1"/>
</dbReference>
<name>A0A845L2N5_9FIRM</name>
<dbReference type="PROSITE" id="PS50110">
    <property type="entry name" value="RESPONSE_REGULATORY"/>
    <property type="match status" value="1"/>
</dbReference>
<evidence type="ECO:0000256" key="12">
    <source>
        <dbReference type="PROSITE-ProRule" id="PRU00169"/>
    </source>
</evidence>
<dbReference type="RefSeq" id="WP_161258296.1">
    <property type="nucleotide sequence ID" value="NZ_WXEY01000008.1"/>
</dbReference>
<keyword evidence="4 12" id="KW-0597">Phosphoprotein</keyword>
<dbReference type="InterPro" id="IPR001867">
    <property type="entry name" value="OmpR/PhoB-type_DNA-bd"/>
</dbReference>
<dbReference type="GO" id="GO:0045893">
    <property type="term" value="P:positive regulation of DNA-templated transcription"/>
    <property type="evidence" value="ECO:0007669"/>
    <property type="project" value="UniProtKB-ARBA"/>
</dbReference>
<dbReference type="OrthoDB" id="9790454at2"/>